<proteinExistence type="predicted"/>
<dbReference type="EMBL" id="JACAOA010000003">
    <property type="protein sequence ID" value="MBA5728498.1"/>
    <property type="molecule type" value="Genomic_DNA"/>
</dbReference>
<name>A0A839A3Z1_9LACT</name>
<protein>
    <submittedName>
        <fullName evidence="1">Uncharacterized protein</fullName>
    </submittedName>
</protein>
<keyword evidence="2" id="KW-1185">Reference proteome</keyword>
<gene>
    <name evidence="1" type="ORF">HW423_01685</name>
</gene>
<evidence type="ECO:0000313" key="1">
    <source>
        <dbReference type="EMBL" id="MBA5728498.1"/>
    </source>
</evidence>
<dbReference type="AlphaFoldDB" id="A0A839A3Z1"/>
<dbReference type="Proteomes" id="UP000571018">
    <property type="component" value="Unassembled WGS sequence"/>
</dbReference>
<organism evidence="1 2">
    <name type="scientific">Ruoffia halotolerans</name>
    <dbReference type="NCBI Taxonomy" id="2748684"/>
    <lineage>
        <taxon>Bacteria</taxon>
        <taxon>Bacillati</taxon>
        <taxon>Bacillota</taxon>
        <taxon>Bacilli</taxon>
        <taxon>Lactobacillales</taxon>
        <taxon>Aerococcaceae</taxon>
        <taxon>Ruoffia</taxon>
    </lineage>
</organism>
<comment type="caution">
    <text evidence="1">The sequence shown here is derived from an EMBL/GenBank/DDBJ whole genome shotgun (WGS) entry which is preliminary data.</text>
</comment>
<accession>A0A839A3Z1</accession>
<reference evidence="1 2" key="1">
    <citation type="submission" date="2020-06" db="EMBL/GenBank/DDBJ databases">
        <title>Reclassification of Facklamia ignava, Facklamia soureckii and Facklami tabacinasalis as Falseniella iganva gen. nov., comb. nov., Hutsoniella ignava gen. nov., comb. nov., and Ruoffia tabacinasalis gen. nov., comb. nov and description of Ruoffia haltotolerans sp. nov., isolated from hypersaline Inland Sea of Qatar.</title>
        <authorList>
            <person name="Fotedar R."/>
            <person name="Sankaranarayanan K."/>
            <person name="Lawson P."/>
            <person name="Caldwell M."/>
            <person name="Zeyara A."/>
            <person name="Al Malki A."/>
            <person name="Ali M."/>
        </authorList>
    </citation>
    <scope>NUCLEOTIDE SEQUENCE [LARGE SCALE GENOMIC DNA]</scope>
    <source>
        <strain evidence="1 2">INB8</strain>
    </source>
</reference>
<sequence length="57" mass="6782">MIEIAKKYGIHLNEDTLEEVNIDLDFKVVIAKDANGQKWILRVPRRLVAKRDRLYSW</sequence>
<evidence type="ECO:0000313" key="2">
    <source>
        <dbReference type="Proteomes" id="UP000571018"/>
    </source>
</evidence>
<dbReference type="RefSeq" id="WP_235956217.1">
    <property type="nucleotide sequence ID" value="NZ_JACAOA010000003.1"/>
</dbReference>